<feature type="domain" description="Integrase zinc-binding" evidence="10">
    <location>
        <begin position="585"/>
        <end position="612"/>
    </location>
</feature>
<comment type="caution">
    <text evidence="11">The sequence shown here is derived from an EMBL/GenBank/DDBJ whole genome shotgun (WGS) entry which is preliminary data.</text>
</comment>
<keyword evidence="7" id="KW-0695">RNA-directed DNA polymerase</keyword>
<keyword evidence="2" id="KW-0808">Transferase</keyword>
<dbReference type="EMBL" id="BQNB010012428">
    <property type="protein sequence ID" value="GJT03440.1"/>
    <property type="molecule type" value="Genomic_DNA"/>
</dbReference>
<keyword evidence="4" id="KW-0540">Nuclease</keyword>
<name>A0ABQ5AL83_9ASTR</name>
<proteinExistence type="predicted"/>
<keyword evidence="6" id="KW-0378">Hydrolase</keyword>
<reference evidence="11" key="1">
    <citation type="journal article" date="2022" name="Int. J. Mol. Sci.">
        <title>Draft Genome of Tanacetum Coccineum: Genomic Comparison of Closely Related Tanacetum-Family Plants.</title>
        <authorList>
            <person name="Yamashiro T."/>
            <person name="Shiraishi A."/>
            <person name="Nakayama K."/>
            <person name="Satake H."/>
        </authorList>
    </citation>
    <scope>NUCLEOTIDE SEQUENCE</scope>
</reference>
<keyword evidence="12" id="KW-1185">Reference proteome</keyword>
<organism evidence="11 12">
    <name type="scientific">Tanacetum coccineum</name>
    <dbReference type="NCBI Taxonomy" id="301880"/>
    <lineage>
        <taxon>Eukaryota</taxon>
        <taxon>Viridiplantae</taxon>
        <taxon>Streptophyta</taxon>
        <taxon>Embryophyta</taxon>
        <taxon>Tracheophyta</taxon>
        <taxon>Spermatophyta</taxon>
        <taxon>Magnoliopsida</taxon>
        <taxon>eudicotyledons</taxon>
        <taxon>Gunneridae</taxon>
        <taxon>Pentapetalae</taxon>
        <taxon>asterids</taxon>
        <taxon>campanulids</taxon>
        <taxon>Asterales</taxon>
        <taxon>Asteraceae</taxon>
        <taxon>Asteroideae</taxon>
        <taxon>Anthemideae</taxon>
        <taxon>Anthemidinae</taxon>
        <taxon>Tanacetum</taxon>
    </lineage>
</organism>
<keyword evidence="11" id="KW-0239">DNA-directed DNA polymerase</keyword>
<keyword evidence="3" id="KW-0548">Nucleotidyltransferase</keyword>
<feature type="domain" description="Reverse transcriptase RNase H-like" evidence="9">
    <location>
        <begin position="437"/>
        <end position="540"/>
    </location>
</feature>
<evidence type="ECO:0000256" key="1">
    <source>
        <dbReference type="ARBA" id="ARBA00012493"/>
    </source>
</evidence>
<evidence type="ECO:0000259" key="10">
    <source>
        <dbReference type="Pfam" id="PF17921"/>
    </source>
</evidence>
<reference evidence="11" key="2">
    <citation type="submission" date="2022-01" db="EMBL/GenBank/DDBJ databases">
        <authorList>
            <person name="Yamashiro T."/>
            <person name="Shiraishi A."/>
            <person name="Satake H."/>
            <person name="Nakayama K."/>
        </authorList>
    </citation>
    <scope>NUCLEOTIDE SEQUENCE</scope>
</reference>
<evidence type="ECO:0000256" key="6">
    <source>
        <dbReference type="ARBA" id="ARBA00022801"/>
    </source>
</evidence>
<evidence type="ECO:0000313" key="11">
    <source>
        <dbReference type="EMBL" id="GJT03440.1"/>
    </source>
</evidence>
<evidence type="ECO:0000256" key="8">
    <source>
        <dbReference type="SAM" id="MobiDB-lite"/>
    </source>
</evidence>
<dbReference type="Pfam" id="PF17921">
    <property type="entry name" value="Integrase_H2C2"/>
    <property type="match status" value="1"/>
</dbReference>
<evidence type="ECO:0000256" key="3">
    <source>
        <dbReference type="ARBA" id="ARBA00022695"/>
    </source>
</evidence>
<dbReference type="Proteomes" id="UP001151760">
    <property type="component" value="Unassembled WGS sequence"/>
</dbReference>
<evidence type="ECO:0000256" key="2">
    <source>
        <dbReference type="ARBA" id="ARBA00022679"/>
    </source>
</evidence>
<dbReference type="PANTHER" id="PTHR37984">
    <property type="entry name" value="PROTEIN CBG26694"/>
    <property type="match status" value="1"/>
</dbReference>
<feature type="compositionally biased region" description="Polar residues" evidence="8">
    <location>
        <begin position="817"/>
        <end position="843"/>
    </location>
</feature>
<evidence type="ECO:0000256" key="4">
    <source>
        <dbReference type="ARBA" id="ARBA00022722"/>
    </source>
</evidence>
<dbReference type="GO" id="GO:0003887">
    <property type="term" value="F:DNA-directed DNA polymerase activity"/>
    <property type="evidence" value="ECO:0007669"/>
    <property type="project" value="UniProtKB-KW"/>
</dbReference>
<keyword evidence="5" id="KW-0255">Endonuclease</keyword>
<evidence type="ECO:0000256" key="7">
    <source>
        <dbReference type="ARBA" id="ARBA00022918"/>
    </source>
</evidence>
<feature type="region of interest" description="Disordered" evidence="8">
    <location>
        <begin position="813"/>
        <end position="883"/>
    </location>
</feature>
<dbReference type="InterPro" id="IPR043502">
    <property type="entry name" value="DNA/RNA_pol_sf"/>
</dbReference>
<feature type="compositionally biased region" description="Basic and acidic residues" evidence="8">
    <location>
        <begin position="848"/>
        <end position="865"/>
    </location>
</feature>
<dbReference type="SUPFAM" id="SSF56672">
    <property type="entry name" value="DNA/RNA polymerases"/>
    <property type="match status" value="1"/>
</dbReference>
<evidence type="ECO:0000256" key="5">
    <source>
        <dbReference type="ARBA" id="ARBA00022759"/>
    </source>
</evidence>
<sequence>MHPFLFLEIEKEKEEAQQKKFLENLKQLHINLPFIEALAQMPKYAKFLKGLLTNRARLEEACMITMNERCLAVLLNKLPLKEKDSRSFTIPCDIGQLHINNALADLGASLSLMSYTMYEKLGLGEPKAIRMSLELVDRQSIYLRGIVEKYSRVPIILGRPFLATARAMIDVFNKKITLRVGDDEVIFDMDQSIKRSPAEDDECYGVDDLDDVINVEAQELLANDTTDSFLLLGLEKSIDQSDLESCECEVVDDSDSWETNYGVSKLSYVISILMEDDYKPVIQPQRRLNPKVKDVLKNEIVKLLDPGLIYPIPDSSWVSPIHVVLKKGGMIVVLNENNELIPSRTVTGWRVAGIEVDRAKIDVIAKLPYPTNVKGVRSFLGHARFYRRFIKDFSMISKPMTQLLMKDAKFDFFDDCKKAFNILKEKLTTPPIIISLDWNVPFKLMCDVSDFAIGIVLEQRIDEKFKPIYYASKTLNNAQYHYTTTEKELLAVVFSFDKFCPYLILSKTVVYTNHSALKYLFSKYDAKPRLIRWVLLLQGFDIKIKDKRETENLDADHLSRLENPDLRTFMDEEIADKFPVEHLMILKPRFFWPSIFKDAKDYVMRCDACQRSGNISSRSEMPQNNIQDLAAKKSTKLVKYRSSGILYVIVVMLAFRTDDSNEEGTEYTEPKVILTQSEEATTDNLIDEMTGLNTSVAKSSDPLGHLRKEISSLTTQVQQLETFITQKVADKLEEFVPGLIVKFLKETMPDLISKSLKLAIPEIIDQDGIFHPDEGQKGYGGDMIFLLDSTSVFAKANAEGEKWETGEHLSVHELPSIEQSPPVTENTDQASYVSEPAQTTSSALVVHTPEEKASEDKASEKEPPSKRLNFLIPNLSTKSPTPLSSILPQNMTIGQFTNSLFRTTLSEYSLTPPRDENKGKGIATEEEPMKLLMPLIEQGGSDPKMLNLH</sequence>
<accession>A0ABQ5AL83</accession>
<dbReference type="CDD" id="cd09274">
    <property type="entry name" value="RNase_HI_RT_Ty3"/>
    <property type="match status" value="1"/>
</dbReference>
<dbReference type="EC" id="2.7.7.49" evidence="1"/>
<dbReference type="Gene3D" id="3.10.10.10">
    <property type="entry name" value="HIV Type 1 Reverse Transcriptase, subunit A, domain 1"/>
    <property type="match status" value="1"/>
</dbReference>
<dbReference type="Gene3D" id="2.40.70.10">
    <property type="entry name" value="Acid Proteases"/>
    <property type="match status" value="1"/>
</dbReference>
<dbReference type="Gene3D" id="3.10.20.370">
    <property type="match status" value="1"/>
</dbReference>
<evidence type="ECO:0000313" key="12">
    <source>
        <dbReference type="Proteomes" id="UP001151760"/>
    </source>
</evidence>
<evidence type="ECO:0000259" key="9">
    <source>
        <dbReference type="Pfam" id="PF17917"/>
    </source>
</evidence>
<dbReference type="InterPro" id="IPR043128">
    <property type="entry name" value="Rev_trsase/Diguanyl_cyclase"/>
</dbReference>
<gene>
    <name evidence="11" type="ORF">Tco_0824609</name>
</gene>
<dbReference type="Gene3D" id="1.10.340.70">
    <property type="match status" value="1"/>
</dbReference>
<dbReference type="InterPro" id="IPR050951">
    <property type="entry name" value="Retrovirus_Pol_polyprotein"/>
</dbReference>
<feature type="compositionally biased region" description="Polar residues" evidence="8">
    <location>
        <begin position="874"/>
        <end position="883"/>
    </location>
</feature>
<protein>
    <recommendedName>
        <fullName evidence="1">RNA-directed DNA polymerase</fullName>
        <ecNumber evidence="1">2.7.7.49</ecNumber>
    </recommendedName>
</protein>
<dbReference type="Pfam" id="PF17917">
    <property type="entry name" value="RT_RNaseH"/>
    <property type="match status" value="1"/>
</dbReference>
<dbReference type="PANTHER" id="PTHR37984:SF5">
    <property type="entry name" value="PROTEIN NYNRIN-LIKE"/>
    <property type="match status" value="1"/>
</dbReference>
<dbReference type="Gene3D" id="3.30.70.270">
    <property type="match status" value="1"/>
</dbReference>
<dbReference type="InterPro" id="IPR041588">
    <property type="entry name" value="Integrase_H2C2"/>
</dbReference>
<dbReference type="InterPro" id="IPR021109">
    <property type="entry name" value="Peptidase_aspartic_dom_sf"/>
</dbReference>
<dbReference type="InterPro" id="IPR041373">
    <property type="entry name" value="RT_RNaseH"/>
</dbReference>